<proteinExistence type="predicted"/>
<evidence type="ECO:0000256" key="1">
    <source>
        <dbReference type="SAM" id="MobiDB-lite"/>
    </source>
</evidence>
<feature type="region of interest" description="Disordered" evidence="1">
    <location>
        <begin position="1"/>
        <end position="22"/>
    </location>
</feature>
<organism evidence="3 4">
    <name type="scientific">Ephemerocybe angulata</name>
    <dbReference type="NCBI Taxonomy" id="980116"/>
    <lineage>
        <taxon>Eukaryota</taxon>
        <taxon>Fungi</taxon>
        <taxon>Dikarya</taxon>
        <taxon>Basidiomycota</taxon>
        <taxon>Agaricomycotina</taxon>
        <taxon>Agaricomycetes</taxon>
        <taxon>Agaricomycetidae</taxon>
        <taxon>Agaricales</taxon>
        <taxon>Agaricineae</taxon>
        <taxon>Psathyrellaceae</taxon>
        <taxon>Ephemerocybe</taxon>
    </lineage>
</organism>
<evidence type="ECO:0000313" key="3">
    <source>
        <dbReference type="EMBL" id="KAF6746566.1"/>
    </source>
</evidence>
<feature type="compositionally biased region" description="Polar residues" evidence="1">
    <location>
        <begin position="1"/>
        <end position="13"/>
    </location>
</feature>
<reference evidence="3 4" key="1">
    <citation type="submission" date="2020-07" db="EMBL/GenBank/DDBJ databases">
        <title>Comparative genomics of pyrophilous fungi reveals a link between fire events and developmental genes.</title>
        <authorList>
            <consortium name="DOE Joint Genome Institute"/>
            <person name="Steindorff A.S."/>
            <person name="Carver A."/>
            <person name="Calhoun S."/>
            <person name="Stillman K."/>
            <person name="Liu H."/>
            <person name="Lipzen A."/>
            <person name="Pangilinan J."/>
            <person name="Labutti K."/>
            <person name="Bruns T.D."/>
            <person name="Grigoriev I.V."/>
        </authorList>
    </citation>
    <scope>NUCLEOTIDE SEQUENCE [LARGE SCALE GENOMIC DNA]</scope>
    <source>
        <strain evidence="3 4">CBS 144469</strain>
    </source>
</reference>
<dbReference type="InterPro" id="IPR011990">
    <property type="entry name" value="TPR-like_helical_dom_sf"/>
</dbReference>
<dbReference type="Pfam" id="PF12770">
    <property type="entry name" value="CHAT"/>
    <property type="match status" value="1"/>
</dbReference>
<dbReference type="PANTHER" id="PTHR19959:SF119">
    <property type="entry name" value="FUNGAL LIPASE-LIKE DOMAIN-CONTAINING PROTEIN"/>
    <property type="match status" value="1"/>
</dbReference>
<accession>A0A8H6HIW7</accession>
<comment type="caution">
    <text evidence="3">The sequence shown here is derived from an EMBL/GenBank/DDBJ whole genome shotgun (WGS) entry which is preliminary data.</text>
</comment>
<evidence type="ECO:0000313" key="4">
    <source>
        <dbReference type="Proteomes" id="UP000521943"/>
    </source>
</evidence>
<feature type="region of interest" description="Disordered" evidence="1">
    <location>
        <begin position="79"/>
        <end position="100"/>
    </location>
</feature>
<gene>
    <name evidence="3" type="ORF">DFP72DRAFT_1017167</name>
</gene>
<dbReference type="SUPFAM" id="SSF48452">
    <property type="entry name" value="TPR-like"/>
    <property type="match status" value="1"/>
</dbReference>
<evidence type="ECO:0000259" key="2">
    <source>
        <dbReference type="Pfam" id="PF12770"/>
    </source>
</evidence>
<dbReference type="PANTHER" id="PTHR19959">
    <property type="entry name" value="KINESIN LIGHT CHAIN"/>
    <property type="match status" value="1"/>
</dbReference>
<feature type="region of interest" description="Disordered" evidence="1">
    <location>
        <begin position="1037"/>
        <end position="1068"/>
    </location>
</feature>
<dbReference type="OrthoDB" id="9991317at2759"/>
<feature type="compositionally biased region" description="Basic and acidic residues" evidence="1">
    <location>
        <begin position="1037"/>
        <end position="1058"/>
    </location>
</feature>
<dbReference type="Proteomes" id="UP000521943">
    <property type="component" value="Unassembled WGS sequence"/>
</dbReference>
<dbReference type="InterPro" id="IPR024983">
    <property type="entry name" value="CHAT_dom"/>
</dbReference>
<feature type="domain" description="CHAT" evidence="2">
    <location>
        <begin position="1076"/>
        <end position="1370"/>
    </location>
</feature>
<protein>
    <submittedName>
        <fullName evidence="3">CHAT domain-containing protein</fullName>
    </submittedName>
</protein>
<dbReference type="Gene3D" id="1.25.40.10">
    <property type="entry name" value="Tetratricopeptide repeat domain"/>
    <property type="match status" value="3"/>
</dbReference>
<dbReference type="EMBL" id="JACGCI010000091">
    <property type="protein sequence ID" value="KAF6746566.1"/>
    <property type="molecule type" value="Genomic_DNA"/>
</dbReference>
<keyword evidence="4" id="KW-1185">Reference proteome</keyword>
<sequence length="1371" mass="150582">MVESNQPSSSIQVSPEEGEGLVQSVTVDGGVSRLSVPHQLEQHFATGRLSYDSFDQQKNLRDLDDAILSLKSAFELAKPNELDPIPTPSSRGSSTGLDPAHFPRELTATMGMIETSFLQLDHPSGLSVGGPIAVILRNISSAYLVRFKHAGGLQDLEESIVHRQMAIRFASEFYTNLPYWRQDLAHSHIVSFLATNDVSHLDKAIDVFATAIDAAPSNHPAILAMTFNRANALLQRSTYRDSRSPGGGAGDTDSAISERRRGIELARGKWGGEMLSRAIYSNGLLLKRRYNRTHNDADIKESIATQRDAIDVLSAHSPSHGNIPMMQFNLVETLWIRYQSTSDVEDINEAISTQQRALEATPRGTEEYASNLSQLGTILLVRFMRLGDTRDIDTAVDSQRFAIKCSPSTSQDLVAMGTMHTNLGSSLTQRFKHRGVIADIDEAIEHQRMAGSIVLDTSRYVKSSILTNLGNSLTARFQSMGSVADIEEAVVSYRRAVELQQGEAAGASTMALKLNNLASALAARFERLKQVEDIEEAILIQTDIVNHTSLADPDRPLHLINLGKYFVEQYLSNSAMSNLEKAVAVQEQAVALTPADHPDLPTWLTNLGKALFYRREMKRKVGLPAQDDARMAVNVLQRAVDLYPTTHTSLPDCVMNLGLALFVLSRSQEGGIDPTTLDAAFGAFRRAISLLSRTDARLPRFRNNLGNMLAVRSQLEHNVSYLRESIDIQREAVSSTPDAHADLTLHLSCLGESLEWLADTLEDKAGRHSVLKEARECYRRAALSKTGGPSLKLLCALKWNKIPVPNTPADALAAAETIVNLLPLAAGLDQTPQSRHGVISRYPGLVSSAAGVAFVHKEAEKALEWLEHGRCLVWTQLNALRTPVDDLRIRNPDLAERVLRISSSLETISSRAASESSMNKMSIDMMQTESYSDDNYRHVKLAREWNEVVATVRDLPGFEDFLSPPTTSFLLRGLPESGPVIVINMHPVRCDALALLTAGPDGESVLSPIHLSRFSYARAEELAKLLNESLSSFGVRERGVHDPEDNAPPDIRDAERAARPRPHKNPRRSTNVLKDILAELWTCIVKPILDALAFSPSPETENRIWWCPTGPLTFLPLHAAGIYDDSAEAATIFDYAVSSYIPTVSSLINANKIRRPSSTTPGLLILSEPTAPGLTPIPGTTKEAHIIEGIAKESGVETVLLDESEATVKHSMDLMQKYSFVHLACHASQNVSEPLRSAFFLYDGVIELSTLIKRNDRLAGGLDVAFLSACQTGSGDRKLSEEAVHLAGGMLAVGYRGVVATMWSIQDKYAPDVAQDFYTTLFEKGRREDGSVDGSQAALALSRAVRRLSKRLDYNEPESFLAWVPYVHYGL</sequence>
<name>A0A8H6HIW7_9AGAR</name>